<feature type="region of interest" description="Disordered" evidence="1">
    <location>
        <begin position="1"/>
        <end position="26"/>
    </location>
</feature>
<sequence>MAAIYTADGAFPNPRPAPPTSSVAAAPSPTFSSALLLFAPARVEQRLWFSFPPLDVSLDFSPHLAFRLILFLGDLDGNRWEQVMRTRQGHQNPLLGMID</sequence>
<organism evidence="2">
    <name type="scientific">Panicum hallii</name>
    <dbReference type="NCBI Taxonomy" id="206008"/>
    <lineage>
        <taxon>Eukaryota</taxon>
        <taxon>Viridiplantae</taxon>
        <taxon>Streptophyta</taxon>
        <taxon>Embryophyta</taxon>
        <taxon>Tracheophyta</taxon>
        <taxon>Spermatophyta</taxon>
        <taxon>Magnoliopsida</taxon>
        <taxon>Liliopsida</taxon>
        <taxon>Poales</taxon>
        <taxon>Poaceae</taxon>
        <taxon>PACMAD clade</taxon>
        <taxon>Panicoideae</taxon>
        <taxon>Panicodae</taxon>
        <taxon>Paniceae</taxon>
        <taxon>Panicinae</taxon>
        <taxon>Panicum</taxon>
        <taxon>Panicum sect. Panicum</taxon>
    </lineage>
</organism>
<name>A0A2T8KQH1_9POAL</name>
<accession>A0A2T8KQH1</accession>
<proteinExistence type="predicted"/>
<evidence type="ECO:0000256" key="1">
    <source>
        <dbReference type="SAM" id="MobiDB-lite"/>
    </source>
</evidence>
<dbReference type="Proteomes" id="UP000243499">
    <property type="component" value="Chromosome 2"/>
</dbReference>
<dbReference type="Gramene" id="PVH64409">
    <property type="protein sequence ID" value="PVH64409"/>
    <property type="gene ID" value="PAHAL_2G261900"/>
</dbReference>
<gene>
    <name evidence="2" type="ORF">PAHAL_2G261900</name>
</gene>
<protein>
    <submittedName>
        <fullName evidence="2">Uncharacterized protein</fullName>
    </submittedName>
</protein>
<dbReference type="AlphaFoldDB" id="A0A2T8KQH1"/>
<evidence type="ECO:0000313" key="2">
    <source>
        <dbReference type="EMBL" id="PVH64409.1"/>
    </source>
</evidence>
<reference evidence="2" key="1">
    <citation type="submission" date="2018-04" db="EMBL/GenBank/DDBJ databases">
        <title>WGS assembly of Panicum hallii.</title>
        <authorList>
            <person name="Lovell J."/>
            <person name="Jenkins J."/>
            <person name="Lowry D."/>
            <person name="Mamidi S."/>
            <person name="Sreedasyam A."/>
            <person name="Weng X."/>
            <person name="Barry K."/>
            <person name="Bonette J."/>
            <person name="Campitelli B."/>
            <person name="Daum C."/>
            <person name="Gordon S."/>
            <person name="Gould B."/>
            <person name="Lipzen A."/>
            <person name="Macqueen A."/>
            <person name="Palacio-Mejia J."/>
            <person name="Plott C."/>
            <person name="Shakirov E."/>
            <person name="Shu S."/>
            <person name="Yoshinaga Y."/>
            <person name="Zane M."/>
            <person name="Rokhsar D."/>
            <person name="Grimwood J."/>
            <person name="Schmutz J."/>
            <person name="Juenger T."/>
        </authorList>
    </citation>
    <scope>NUCLEOTIDE SEQUENCE [LARGE SCALE GENOMIC DNA]</scope>
    <source>
        <strain evidence="2">FIL2</strain>
    </source>
</reference>
<dbReference type="EMBL" id="CM008047">
    <property type="protein sequence ID" value="PVH64409.1"/>
    <property type="molecule type" value="Genomic_DNA"/>
</dbReference>